<evidence type="ECO:0000256" key="1">
    <source>
        <dbReference type="ARBA" id="ARBA00006484"/>
    </source>
</evidence>
<comment type="similarity">
    <text evidence="1 3">Belongs to the short-chain dehydrogenases/reductases (SDR) family.</text>
</comment>
<dbReference type="PANTHER" id="PTHR42879">
    <property type="entry name" value="3-OXOACYL-(ACYL-CARRIER-PROTEIN) REDUCTASE"/>
    <property type="match status" value="1"/>
</dbReference>
<dbReference type="PANTHER" id="PTHR42879:SF2">
    <property type="entry name" value="3-OXOACYL-[ACYL-CARRIER-PROTEIN] REDUCTASE FABG"/>
    <property type="match status" value="1"/>
</dbReference>
<dbReference type="NCBIfam" id="NF005559">
    <property type="entry name" value="PRK07231.1"/>
    <property type="match status" value="1"/>
</dbReference>
<dbReference type="EMBL" id="JACJVO010000052">
    <property type="protein sequence ID" value="MBB6735661.1"/>
    <property type="molecule type" value="Genomic_DNA"/>
</dbReference>
<name>A0A7X0ST70_9BACL</name>
<dbReference type="CDD" id="cd05233">
    <property type="entry name" value="SDR_c"/>
    <property type="match status" value="1"/>
</dbReference>
<dbReference type="Proteomes" id="UP000564644">
    <property type="component" value="Unassembled WGS sequence"/>
</dbReference>
<proteinExistence type="inferred from homology"/>
<evidence type="ECO:0000313" key="5">
    <source>
        <dbReference type="Proteomes" id="UP000564644"/>
    </source>
</evidence>
<protein>
    <submittedName>
        <fullName evidence="4">Glucose 1-dehydrogenase</fullName>
        <ecNumber evidence="4">1.1.1.47</ecNumber>
    </submittedName>
</protein>
<evidence type="ECO:0000256" key="3">
    <source>
        <dbReference type="RuleBase" id="RU000363"/>
    </source>
</evidence>
<gene>
    <name evidence="4" type="ORF">H7C18_32595</name>
</gene>
<dbReference type="PRINTS" id="PR00080">
    <property type="entry name" value="SDRFAMILY"/>
</dbReference>
<dbReference type="GO" id="GO:0008206">
    <property type="term" value="P:bile acid metabolic process"/>
    <property type="evidence" value="ECO:0007669"/>
    <property type="project" value="UniProtKB-ARBA"/>
</dbReference>
<dbReference type="PRINTS" id="PR00081">
    <property type="entry name" value="GDHRDH"/>
</dbReference>
<dbReference type="FunFam" id="3.40.50.720:FF:000084">
    <property type="entry name" value="Short-chain dehydrogenase reductase"/>
    <property type="match status" value="1"/>
</dbReference>
<organism evidence="4 5">
    <name type="scientific">Cohnella zeiphila</name>
    <dbReference type="NCBI Taxonomy" id="2761120"/>
    <lineage>
        <taxon>Bacteria</taxon>
        <taxon>Bacillati</taxon>
        <taxon>Bacillota</taxon>
        <taxon>Bacilli</taxon>
        <taxon>Bacillales</taxon>
        <taxon>Paenibacillaceae</taxon>
        <taxon>Cohnella</taxon>
    </lineage>
</organism>
<comment type="caution">
    <text evidence="4">The sequence shown here is derived from an EMBL/GenBank/DDBJ whole genome shotgun (WGS) entry which is preliminary data.</text>
</comment>
<keyword evidence="5" id="KW-1185">Reference proteome</keyword>
<dbReference type="Pfam" id="PF00106">
    <property type="entry name" value="adh_short"/>
    <property type="match status" value="1"/>
</dbReference>
<dbReference type="RefSeq" id="WP_185133313.1">
    <property type="nucleotide sequence ID" value="NZ_JACJVO010000052.1"/>
</dbReference>
<evidence type="ECO:0000256" key="2">
    <source>
        <dbReference type="ARBA" id="ARBA00023002"/>
    </source>
</evidence>
<dbReference type="InterPro" id="IPR050259">
    <property type="entry name" value="SDR"/>
</dbReference>
<dbReference type="InterPro" id="IPR002347">
    <property type="entry name" value="SDR_fam"/>
</dbReference>
<evidence type="ECO:0000313" key="4">
    <source>
        <dbReference type="EMBL" id="MBB6735661.1"/>
    </source>
</evidence>
<reference evidence="4 5" key="1">
    <citation type="submission" date="2020-08" db="EMBL/GenBank/DDBJ databases">
        <title>Cohnella phylogeny.</title>
        <authorList>
            <person name="Dunlap C."/>
        </authorList>
    </citation>
    <scope>NUCLEOTIDE SEQUENCE [LARGE SCALE GENOMIC DNA]</scope>
    <source>
        <strain evidence="4 5">CBP 2801</strain>
    </source>
</reference>
<dbReference type="Gene3D" id="3.40.50.720">
    <property type="entry name" value="NAD(P)-binding Rossmann-like Domain"/>
    <property type="match status" value="1"/>
</dbReference>
<sequence>MSVSGKIAIVTGAGTGIGQGVAVELARRGAKVAISYNASDAGARETLRRIEEAGGEALVVRANVAERDEIRSMVQAVADRFGGIDVLVNNAALQLNHQFEHDDDNYDRIMNVNLKGYWQCMQAVVPYMKERGGGRIINISSVHGKRPSEFDAVYAMSKGGIKMLARESAIELAPYGITVNTIEPGAVLVERLMKPQEKPFVPANGAELVEKLKSERPNIRKKFPLGRMGLPSDVASLVCYIASDESEFMTGASIRLDGASMLL</sequence>
<dbReference type="EC" id="1.1.1.47" evidence="4"/>
<dbReference type="SUPFAM" id="SSF51735">
    <property type="entry name" value="NAD(P)-binding Rossmann-fold domains"/>
    <property type="match status" value="1"/>
</dbReference>
<dbReference type="AlphaFoldDB" id="A0A7X0ST70"/>
<dbReference type="InterPro" id="IPR036291">
    <property type="entry name" value="NAD(P)-bd_dom_sf"/>
</dbReference>
<dbReference type="GO" id="GO:0047936">
    <property type="term" value="F:glucose 1-dehydrogenase [NAD(P)+] activity"/>
    <property type="evidence" value="ECO:0007669"/>
    <property type="project" value="UniProtKB-EC"/>
</dbReference>
<keyword evidence="2 4" id="KW-0560">Oxidoreductase</keyword>
<accession>A0A7X0ST70</accession>